<reference evidence="2" key="1">
    <citation type="submission" date="2020-02" db="EMBL/GenBank/DDBJ databases">
        <authorList>
            <person name="Meier V. D."/>
        </authorList>
    </citation>
    <scope>NUCLEOTIDE SEQUENCE</scope>
    <source>
        <strain evidence="2">AVDCRST_MAG48</strain>
    </source>
</reference>
<feature type="compositionally biased region" description="Basic residues" evidence="1">
    <location>
        <begin position="1"/>
        <end position="12"/>
    </location>
</feature>
<sequence length="148" mass="15900">MSNRRRDRHGRGLRGPLAAPSPLAGRRANPPRPATPAEAFHEAVHAAVERVARASPDAVAEVAFGIEDVPVLEPSWAGPHVPLALAVEATADRPAQLVVYRRPLEHRASSRRGLALLVHRTVVEQLAALTGRSVDELDPDGLSDEDDD</sequence>
<dbReference type="AlphaFoldDB" id="A0A6J4JXK2"/>
<protein>
    <recommendedName>
        <fullName evidence="3">Zinicin-like metallopeptidase</fullName>
    </recommendedName>
</protein>
<organism evidence="2">
    <name type="scientific">uncultured Friedmanniella sp</name>
    <dbReference type="NCBI Taxonomy" id="335381"/>
    <lineage>
        <taxon>Bacteria</taxon>
        <taxon>Bacillati</taxon>
        <taxon>Actinomycetota</taxon>
        <taxon>Actinomycetes</taxon>
        <taxon>Propionibacteriales</taxon>
        <taxon>Nocardioidaceae</taxon>
        <taxon>Friedmanniella</taxon>
        <taxon>environmental samples</taxon>
    </lineage>
</organism>
<dbReference type="CDD" id="cd12954">
    <property type="entry name" value="MMP_TTHA0227_like_1"/>
    <property type="match status" value="1"/>
</dbReference>
<evidence type="ECO:0000313" key="2">
    <source>
        <dbReference type="EMBL" id="CAA9290468.1"/>
    </source>
</evidence>
<proteinExistence type="predicted"/>
<feature type="region of interest" description="Disordered" evidence="1">
    <location>
        <begin position="1"/>
        <end position="38"/>
    </location>
</feature>
<evidence type="ECO:0000256" key="1">
    <source>
        <dbReference type="SAM" id="MobiDB-lite"/>
    </source>
</evidence>
<name>A0A6J4JXK2_9ACTN</name>
<dbReference type="InterPro" id="IPR038555">
    <property type="entry name" value="Zincin_1_sf"/>
</dbReference>
<accession>A0A6J4JXK2</accession>
<dbReference type="Pfam" id="PF06262">
    <property type="entry name" value="Zincin_1"/>
    <property type="match status" value="1"/>
</dbReference>
<dbReference type="EMBL" id="CADCTS010000069">
    <property type="protein sequence ID" value="CAA9290468.1"/>
    <property type="molecule type" value="Genomic_DNA"/>
</dbReference>
<dbReference type="SUPFAM" id="SSF55486">
    <property type="entry name" value="Metalloproteases ('zincins'), catalytic domain"/>
    <property type="match status" value="1"/>
</dbReference>
<evidence type="ECO:0008006" key="3">
    <source>
        <dbReference type="Google" id="ProtNLM"/>
    </source>
</evidence>
<dbReference type="InterPro" id="IPR010428">
    <property type="entry name" value="Zincin_1"/>
</dbReference>
<gene>
    <name evidence="2" type="ORF">AVDCRST_MAG48-474</name>
</gene>
<dbReference type="Gene3D" id="3.30.2010.20">
    <property type="match status" value="1"/>
</dbReference>